<dbReference type="SUPFAM" id="SSF81324">
    <property type="entry name" value="Voltage-gated potassium channels"/>
    <property type="match status" value="2"/>
</dbReference>
<keyword evidence="3 8" id="KW-0812">Transmembrane</keyword>
<feature type="transmembrane region" description="Helical" evidence="9">
    <location>
        <begin position="124"/>
        <end position="145"/>
    </location>
</feature>
<name>A0AAF3J8P5_9BILA</name>
<evidence type="ECO:0000313" key="12">
    <source>
        <dbReference type="WBParaSite" id="MBELARI_LOCUS3376.1"/>
    </source>
</evidence>
<dbReference type="GO" id="GO:0022841">
    <property type="term" value="F:potassium ion leak channel activity"/>
    <property type="evidence" value="ECO:0007669"/>
    <property type="project" value="TreeGrafter"/>
</dbReference>
<feature type="transmembrane region" description="Helical" evidence="9">
    <location>
        <begin position="218"/>
        <end position="236"/>
    </location>
</feature>
<dbReference type="Proteomes" id="UP000887575">
    <property type="component" value="Unassembled WGS sequence"/>
</dbReference>
<dbReference type="PANTHER" id="PTHR11003:SF288">
    <property type="entry name" value="POTASSIUM CHANNEL DOMAIN-CONTAINING PROTEIN"/>
    <property type="match status" value="1"/>
</dbReference>
<dbReference type="FunFam" id="1.10.287.70:FF:000235">
    <property type="entry name" value="TWiK family of potassium channels"/>
    <property type="match status" value="1"/>
</dbReference>
<evidence type="ECO:0000256" key="1">
    <source>
        <dbReference type="ARBA" id="ARBA00004141"/>
    </source>
</evidence>
<comment type="similarity">
    <text evidence="8">Belongs to the two pore domain potassium channel (TC 1.A.1.8) family.</text>
</comment>
<reference evidence="12" key="1">
    <citation type="submission" date="2024-02" db="UniProtKB">
        <authorList>
            <consortium name="WormBaseParasite"/>
        </authorList>
    </citation>
    <scope>IDENTIFICATION</scope>
</reference>
<feature type="transmembrane region" description="Helical" evidence="9">
    <location>
        <begin position="190"/>
        <end position="212"/>
    </location>
</feature>
<dbReference type="Gene3D" id="1.10.287.70">
    <property type="match status" value="1"/>
</dbReference>
<keyword evidence="11" id="KW-1185">Reference proteome</keyword>
<feature type="domain" description="Potassium channel" evidence="10">
    <location>
        <begin position="120"/>
        <end position="179"/>
    </location>
</feature>
<evidence type="ECO:0000256" key="7">
    <source>
        <dbReference type="ARBA" id="ARBA00023303"/>
    </source>
</evidence>
<protein>
    <recommendedName>
        <fullName evidence="10">Potassium channel domain-containing protein</fullName>
    </recommendedName>
</protein>
<dbReference type="PANTHER" id="PTHR11003">
    <property type="entry name" value="POTASSIUM CHANNEL, SUBFAMILY K"/>
    <property type="match status" value="1"/>
</dbReference>
<accession>A0AAF3J8P5</accession>
<dbReference type="AlphaFoldDB" id="A0AAF3J8P5"/>
<evidence type="ECO:0000256" key="9">
    <source>
        <dbReference type="SAM" id="Phobius"/>
    </source>
</evidence>
<comment type="subcellular location">
    <subcellularLocation>
        <location evidence="1">Membrane</location>
        <topology evidence="1">Multi-pass membrane protein</topology>
    </subcellularLocation>
</comment>
<feature type="transmembrane region" description="Helical" evidence="9">
    <location>
        <begin position="25"/>
        <end position="49"/>
    </location>
</feature>
<dbReference type="GO" id="GO:0030322">
    <property type="term" value="P:stabilization of membrane potential"/>
    <property type="evidence" value="ECO:0007669"/>
    <property type="project" value="TreeGrafter"/>
</dbReference>
<dbReference type="PRINTS" id="PR01333">
    <property type="entry name" value="2POREKCHANEL"/>
</dbReference>
<sequence>MLEMKSTIIHAIDADNDRRNRVRSVFLHVGLVTLCVSYILIGAQVFLLIERPVEQRAKEMAAMRFHQMKEDFISNLSANPKDFDRLIDEYTREMFRIFEQEPYAGNTFELMEKTNFSIPQENQWTFASAVLFTSTTVIPVGYGFIAPSTSLGRAFVIIYGMIGIPLALVTMADAGKFLSKFVLDFFEESLVIPTIMFVSFLVVYPLLGGIIFNFFTGMSILDAIYFSLTSIFTIGFGDIMPDVGVLSLVAFNIIGVILVTISVEWVAAEAINHVHYMGRQVGRARLLAEKMIHIAQSLSVNKGIGAGMTQLHALAKFGMFAKFETPTANHQGQPTTVQFIHEQPKIAFEPDLDDEDFQYMDHGVSTDIRASALHLNLYDF</sequence>
<dbReference type="InterPro" id="IPR013099">
    <property type="entry name" value="K_chnl_dom"/>
</dbReference>
<dbReference type="GO" id="GO:0015271">
    <property type="term" value="F:outward rectifier potassium channel activity"/>
    <property type="evidence" value="ECO:0007669"/>
    <property type="project" value="TreeGrafter"/>
</dbReference>
<organism evidence="11 12">
    <name type="scientific">Mesorhabditis belari</name>
    <dbReference type="NCBI Taxonomy" id="2138241"/>
    <lineage>
        <taxon>Eukaryota</taxon>
        <taxon>Metazoa</taxon>
        <taxon>Ecdysozoa</taxon>
        <taxon>Nematoda</taxon>
        <taxon>Chromadorea</taxon>
        <taxon>Rhabditida</taxon>
        <taxon>Rhabditina</taxon>
        <taxon>Rhabditomorpha</taxon>
        <taxon>Rhabditoidea</taxon>
        <taxon>Rhabditidae</taxon>
        <taxon>Mesorhabditinae</taxon>
        <taxon>Mesorhabditis</taxon>
    </lineage>
</organism>
<dbReference type="Pfam" id="PF07885">
    <property type="entry name" value="Ion_trans_2"/>
    <property type="match status" value="2"/>
</dbReference>
<keyword evidence="6 9" id="KW-0472">Membrane</keyword>
<keyword evidence="4 9" id="KW-1133">Transmembrane helix</keyword>
<evidence type="ECO:0000256" key="8">
    <source>
        <dbReference type="RuleBase" id="RU003857"/>
    </source>
</evidence>
<feature type="domain" description="Potassium channel" evidence="10">
    <location>
        <begin position="201"/>
        <end position="265"/>
    </location>
</feature>
<evidence type="ECO:0000256" key="6">
    <source>
        <dbReference type="ARBA" id="ARBA00023136"/>
    </source>
</evidence>
<dbReference type="GO" id="GO:0005886">
    <property type="term" value="C:plasma membrane"/>
    <property type="evidence" value="ECO:0007669"/>
    <property type="project" value="TreeGrafter"/>
</dbReference>
<evidence type="ECO:0000313" key="11">
    <source>
        <dbReference type="Proteomes" id="UP000887575"/>
    </source>
</evidence>
<dbReference type="WBParaSite" id="MBELARI_LOCUS3376.1">
    <property type="protein sequence ID" value="MBELARI_LOCUS3376.1"/>
    <property type="gene ID" value="MBELARI_LOCUS3376"/>
</dbReference>
<evidence type="ECO:0000256" key="3">
    <source>
        <dbReference type="ARBA" id="ARBA00022692"/>
    </source>
</evidence>
<evidence type="ECO:0000256" key="2">
    <source>
        <dbReference type="ARBA" id="ARBA00022448"/>
    </source>
</evidence>
<evidence type="ECO:0000259" key="10">
    <source>
        <dbReference type="Pfam" id="PF07885"/>
    </source>
</evidence>
<keyword evidence="5 8" id="KW-0406">Ion transport</keyword>
<dbReference type="InterPro" id="IPR003280">
    <property type="entry name" value="2pore_dom_K_chnl"/>
</dbReference>
<feature type="transmembrane region" description="Helical" evidence="9">
    <location>
        <begin position="243"/>
        <end position="267"/>
    </location>
</feature>
<evidence type="ECO:0000256" key="5">
    <source>
        <dbReference type="ARBA" id="ARBA00023065"/>
    </source>
</evidence>
<keyword evidence="7 8" id="KW-0407">Ion channel</keyword>
<evidence type="ECO:0000256" key="4">
    <source>
        <dbReference type="ARBA" id="ARBA00022989"/>
    </source>
</evidence>
<keyword evidence="2 8" id="KW-0813">Transport</keyword>
<proteinExistence type="inferred from homology"/>
<feature type="transmembrane region" description="Helical" evidence="9">
    <location>
        <begin position="151"/>
        <end position="169"/>
    </location>
</feature>